<accession>A0ABT8NEC3</accession>
<dbReference type="PANTHER" id="PTHR23150">
    <property type="entry name" value="SULFATASE MODIFYING FACTOR 1, 2"/>
    <property type="match status" value="1"/>
</dbReference>
<feature type="domain" description="Sulfatase-modifying factor enzyme-like" evidence="1">
    <location>
        <begin position="43"/>
        <end position="322"/>
    </location>
</feature>
<protein>
    <submittedName>
        <fullName evidence="2">Formylglycine-generating enzyme family protein</fullName>
    </submittedName>
</protein>
<proteinExistence type="predicted"/>
<keyword evidence="3" id="KW-1185">Reference proteome</keyword>
<reference evidence="2 3" key="1">
    <citation type="submission" date="2023-07" db="EMBL/GenBank/DDBJ databases">
        <title>Novel species in genus Planococcus.</title>
        <authorList>
            <person name="Ning S."/>
        </authorList>
    </citation>
    <scope>NUCLEOTIDE SEQUENCE [LARGE SCALE GENOMIC DNA]</scope>
    <source>
        <strain evidence="2 3">N017</strain>
    </source>
</reference>
<organism evidence="2 3">
    <name type="scientific">Planococcus shenhongbingii</name>
    <dbReference type="NCBI Taxonomy" id="3058398"/>
    <lineage>
        <taxon>Bacteria</taxon>
        <taxon>Bacillati</taxon>
        <taxon>Bacillota</taxon>
        <taxon>Bacilli</taxon>
        <taxon>Bacillales</taxon>
        <taxon>Caryophanaceae</taxon>
        <taxon>Planococcus</taxon>
    </lineage>
</organism>
<dbReference type="InterPro" id="IPR042095">
    <property type="entry name" value="SUMF_sf"/>
</dbReference>
<dbReference type="Pfam" id="PF03781">
    <property type="entry name" value="FGE-sulfatase"/>
    <property type="match status" value="1"/>
</dbReference>
<comment type="caution">
    <text evidence="2">The sequence shown here is derived from an EMBL/GenBank/DDBJ whole genome shotgun (WGS) entry which is preliminary data.</text>
</comment>
<dbReference type="InterPro" id="IPR051043">
    <property type="entry name" value="Sulfatase_Mod_Factor_Kinase"/>
</dbReference>
<dbReference type="InterPro" id="IPR016187">
    <property type="entry name" value="CTDL_fold"/>
</dbReference>
<dbReference type="PANTHER" id="PTHR23150:SF19">
    <property type="entry name" value="FORMYLGLYCINE-GENERATING ENZYME"/>
    <property type="match status" value="1"/>
</dbReference>
<evidence type="ECO:0000313" key="3">
    <source>
        <dbReference type="Proteomes" id="UP001172142"/>
    </source>
</evidence>
<dbReference type="Proteomes" id="UP001172142">
    <property type="component" value="Unassembled WGS sequence"/>
</dbReference>
<evidence type="ECO:0000313" key="2">
    <source>
        <dbReference type="EMBL" id="MDN7246250.1"/>
    </source>
</evidence>
<dbReference type="EMBL" id="JAUJWU010000003">
    <property type="protein sequence ID" value="MDN7246250.1"/>
    <property type="molecule type" value="Genomic_DNA"/>
</dbReference>
<name>A0ABT8NEC3_9BACL</name>
<dbReference type="Gene3D" id="3.90.1580.10">
    <property type="entry name" value="paralog of FGE (formylglycine-generating enzyme)"/>
    <property type="match status" value="1"/>
</dbReference>
<gene>
    <name evidence="2" type="ORF">QWY13_12210</name>
</gene>
<sequence>MEQKENSHCCAASRLKLRDNDDWKLEKDFKLDPKLTGKKFSRENMVYIPGGSFLMGTNDKEGFPLDGEGPIRKVTVSPFYMDECTVTNADFKSFVTATGYITEAEKFGNSFVFYQFLSSETDKKVTQRVQQTPWWMVVEGACWKNPEGPDSTIDGRLDHPVIHISWNDAQAYCKWSGKRLPTEAEWEFAARGGLEQKKYPWGDELTPGGIHQCNIWQGSFPKVNNMEDGYAGTAPAKSFPTNGYGLYNISGNVWEWCSDWFSINIQSRGVGANPKGPKTGDMRIMRGGSYLCHQSYCNRYRVAARTSNTPDSSTGNIGFRCVVDV</sequence>
<dbReference type="RefSeq" id="WP_301856834.1">
    <property type="nucleotide sequence ID" value="NZ_JAUJWU010000003.1"/>
</dbReference>
<dbReference type="InterPro" id="IPR005532">
    <property type="entry name" value="SUMF_dom"/>
</dbReference>
<dbReference type="SUPFAM" id="SSF56436">
    <property type="entry name" value="C-type lectin-like"/>
    <property type="match status" value="1"/>
</dbReference>
<evidence type="ECO:0000259" key="1">
    <source>
        <dbReference type="Pfam" id="PF03781"/>
    </source>
</evidence>